<dbReference type="EMBL" id="MASR01000002">
    <property type="protein sequence ID" value="OFE11356.1"/>
    <property type="molecule type" value="Genomic_DNA"/>
</dbReference>
<comment type="caution">
    <text evidence="2">The sequence shown here is derived from an EMBL/GenBank/DDBJ whole genome shotgun (WGS) entry which is preliminary data.</text>
</comment>
<gene>
    <name evidence="2" type="ORF">PHACT_12420</name>
</gene>
<dbReference type="STRING" id="1524254.PHACT_12420"/>
<dbReference type="AlphaFoldDB" id="A0A1E8CG68"/>
<evidence type="ECO:0000256" key="1">
    <source>
        <dbReference type="SAM" id="Phobius"/>
    </source>
</evidence>
<name>A0A1E8CG68_9GAMM</name>
<sequence length="80" mass="8815">MKSSPISFVFIMTNVITAILALCIIAVPIFMHAFDGTYQLPNVIKEWGGVVVGYYFGSSLTLFVKYFESESKSSKPEPGT</sequence>
<feature type="transmembrane region" description="Helical" evidence="1">
    <location>
        <begin position="47"/>
        <end position="67"/>
    </location>
</feature>
<evidence type="ECO:0000313" key="3">
    <source>
        <dbReference type="Proteomes" id="UP000175669"/>
    </source>
</evidence>
<keyword evidence="1" id="KW-0812">Transmembrane</keyword>
<evidence type="ECO:0000313" key="2">
    <source>
        <dbReference type="EMBL" id="OFE11356.1"/>
    </source>
</evidence>
<reference evidence="3" key="1">
    <citation type="submission" date="2016-07" db="EMBL/GenBank/DDBJ databases">
        <authorList>
            <person name="Florea S."/>
            <person name="Webb J.S."/>
            <person name="Jaromczyk J."/>
            <person name="Schardl C.L."/>
        </authorList>
    </citation>
    <scope>NUCLEOTIDE SEQUENCE [LARGE SCALE GENOMIC DNA]</scope>
    <source>
        <strain evidence="3">KCTC 42131</strain>
    </source>
</reference>
<protein>
    <submittedName>
        <fullName evidence="2">Uncharacterized protein</fullName>
    </submittedName>
</protein>
<feature type="transmembrane region" description="Helical" evidence="1">
    <location>
        <begin position="7"/>
        <end position="27"/>
    </location>
</feature>
<accession>A0A1E8CG68</accession>
<dbReference type="Proteomes" id="UP000175669">
    <property type="component" value="Unassembled WGS sequence"/>
</dbReference>
<proteinExistence type="predicted"/>
<organism evidence="2 3">
    <name type="scientific">Pseudohongiella acticola</name>
    <dbReference type="NCBI Taxonomy" id="1524254"/>
    <lineage>
        <taxon>Bacteria</taxon>
        <taxon>Pseudomonadati</taxon>
        <taxon>Pseudomonadota</taxon>
        <taxon>Gammaproteobacteria</taxon>
        <taxon>Pseudomonadales</taxon>
        <taxon>Pseudohongiellaceae</taxon>
        <taxon>Pseudohongiella</taxon>
    </lineage>
</organism>
<keyword evidence="1" id="KW-1133">Transmembrane helix</keyword>
<dbReference type="RefSeq" id="WP_070118521.1">
    <property type="nucleotide sequence ID" value="NZ_MASR01000002.1"/>
</dbReference>
<keyword evidence="3" id="KW-1185">Reference proteome</keyword>
<keyword evidence="1" id="KW-0472">Membrane</keyword>